<dbReference type="InterPro" id="IPR007813">
    <property type="entry name" value="PilN"/>
</dbReference>
<reference evidence="3 5" key="1">
    <citation type="submission" date="2023-07" db="EMBL/GenBank/DDBJ databases">
        <title>Sorghum-associated microbial communities from plants grown in Nebraska, USA.</title>
        <authorList>
            <person name="Schachtman D."/>
        </authorList>
    </citation>
    <scope>NUCLEOTIDE SEQUENCE</scope>
    <source>
        <strain evidence="4 5">BE105</strain>
        <strain evidence="3">BE69</strain>
    </source>
</reference>
<dbReference type="Pfam" id="PF05137">
    <property type="entry name" value="PilN"/>
    <property type="match status" value="1"/>
</dbReference>
<gene>
    <name evidence="3" type="ORF">J2W88_001017</name>
    <name evidence="4" type="ORF">J2W93_001017</name>
</gene>
<keyword evidence="2" id="KW-0812">Transmembrane</keyword>
<dbReference type="AlphaFoldDB" id="A0AAJ2BUH4"/>
<keyword evidence="2" id="KW-0472">Membrane</keyword>
<evidence type="ECO:0000256" key="2">
    <source>
        <dbReference type="SAM" id="Phobius"/>
    </source>
</evidence>
<evidence type="ECO:0000313" key="4">
    <source>
        <dbReference type="EMBL" id="MDR6836196.1"/>
    </source>
</evidence>
<sequence length="441" mass="46443">MPTIQTDARFLGLDLSNFGRSVRQAWSDLQDAPPFSWLTPEVAVVLLQQDGKESLWWGGLRRMADGKKTETPFIAIELPDDLLLRRTLAVPVMAEADMASAAALQVRTISPFAEQDLVWGYRTRLRAAGGGAHLDIALASRKQIAHYIQSHAARLGERTPEVWGDLAAGAPIVFQGFGEGLRGTQGVRGRRARYALVLSALVLVSGIFVTPTLQLRARAIEAVHAYDDVVHRTPALVKEREMLLQSVERLNVLSELLTGRIEPMKVLDRLTKVLPDDTALQGFTLKGQKVTITGLTANASALMQILGEQPGVRDVRAPTPTTRVAGANSKENFVIEFSLDPQEFGVAVAPAPVVAASAAPLPSTPAAGGASTASAASVVAPTAAASMPAPVPTQSPGSKTSTSTTTPPPAPSGPLVPVFGGSPPQATAKPSAAKPEQKGAP</sequence>
<keyword evidence="2" id="KW-1133">Transmembrane helix</keyword>
<feature type="transmembrane region" description="Helical" evidence="2">
    <location>
        <begin position="194"/>
        <end position="213"/>
    </location>
</feature>
<comment type="caution">
    <text evidence="3">The sequence shown here is derived from an EMBL/GenBank/DDBJ whole genome shotgun (WGS) entry which is preliminary data.</text>
</comment>
<organism evidence="3 6">
    <name type="scientific">Acidovorax delafieldii</name>
    <name type="common">Pseudomonas delafieldii</name>
    <dbReference type="NCBI Taxonomy" id="47920"/>
    <lineage>
        <taxon>Bacteria</taxon>
        <taxon>Pseudomonadati</taxon>
        <taxon>Pseudomonadota</taxon>
        <taxon>Betaproteobacteria</taxon>
        <taxon>Burkholderiales</taxon>
        <taxon>Comamonadaceae</taxon>
        <taxon>Acidovorax</taxon>
    </lineage>
</organism>
<dbReference type="Proteomes" id="UP001249076">
    <property type="component" value="Unassembled WGS sequence"/>
</dbReference>
<dbReference type="Proteomes" id="UP001253458">
    <property type="component" value="Unassembled WGS sequence"/>
</dbReference>
<protein>
    <submittedName>
        <fullName evidence="3">General secretion pathway protein L</fullName>
    </submittedName>
</protein>
<feature type="compositionally biased region" description="Low complexity" evidence="1">
    <location>
        <begin position="386"/>
        <end position="405"/>
    </location>
</feature>
<keyword evidence="5" id="KW-1185">Reference proteome</keyword>
<accession>A0AAJ2BUH4</accession>
<evidence type="ECO:0000256" key="1">
    <source>
        <dbReference type="SAM" id="MobiDB-lite"/>
    </source>
</evidence>
<evidence type="ECO:0000313" key="3">
    <source>
        <dbReference type="EMBL" id="MDR6765759.1"/>
    </source>
</evidence>
<dbReference type="RefSeq" id="WP_209816259.1">
    <property type="nucleotide sequence ID" value="NZ_JAVDTL010000001.1"/>
</dbReference>
<dbReference type="EMBL" id="JAVDTL010000001">
    <property type="protein sequence ID" value="MDR6765759.1"/>
    <property type="molecule type" value="Genomic_DNA"/>
</dbReference>
<proteinExistence type="predicted"/>
<evidence type="ECO:0000313" key="6">
    <source>
        <dbReference type="Proteomes" id="UP001253458"/>
    </source>
</evidence>
<feature type="region of interest" description="Disordered" evidence="1">
    <location>
        <begin position="386"/>
        <end position="441"/>
    </location>
</feature>
<name>A0AAJ2BUH4_ACIDE</name>
<evidence type="ECO:0000313" key="5">
    <source>
        <dbReference type="Proteomes" id="UP001249076"/>
    </source>
</evidence>
<dbReference type="EMBL" id="JAVDTS010000001">
    <property type="protein sequence ID" value="MDR6836196.1"/>
    <property type="molecule type" value="Genomic_DNA"/>
</dbReference>